<dbReference type="AlphaFoldDB" id="A0A9D2F084"/>
<gene>
    <name evidence="3" type="ORF">IAA19_06070</name>
</gene>
<keyword evidence="2" id="KW-1133">Transmembrane helix</keyword>
<dbReference type="EMBL" id="DXBM01000050">
    <property type="protein sequence ID" value="HIZ46570.1"/>
    <property type="molecule type" value="Genomic_DNA"/>
</dbReference>
<keyword evidence="2" id="KW-0472">Membrane</keyword>
<feature type="transmembrane region" description="Helical" evidence="2">
    <location>
        <begin position="97"/>
        <end position="121"/>
    </location>
</feature>
<evidence type="ECO:0000313" key="4">
    <source>
        <dbReference type="Proteomes" id="UP000824062"/>
    </source>
</evidence>
<feature type="coiled-coil region" evidence="1">
    <location>
        <begin position="197"/>
        <end position="224"/>
    </location>
</feature>
<sequence>MTGSRCGSEAARRAPLALSAFRDDEGGFTTVAMALALLLSVTLAFSAAAAGWVASRSSQVQRVADATAVAGANVVASFSTVAQVLDACVLSMGLAGLVTLGAGLVVSCVPGLSVAGAELCATGGRVLESRRGLARSSAEGLERLEGALPALIVANSASCASANSEGSISYLGCAVPLPVTSASDFSALEAEVSDEGLEGLSAEMRAASEELEAASARAREALERGWRADCGSEPHCLWERAETLAGLSSAENPRYVTADSWTFGAPLARARSYYAARLAAQRVEGESAEELTDAACRRAFYAYALDRVREGSYVERADGTVVADLPSLPSSADETRETELFVSPDWPCTMEGGARTLHCATSCPGALGEPAGTASLADLDRGVVSRCAACGMDVGELGRVAAASTPIANGFEHHWEAIVEASEDYERAVAERSEAESRLRELAERGADDFDRALDQLAVERPALCPPGAWGCVAVVGRGEGATVLTELTRAFLSEQELPAGVAVSAATLAPDDGTAENNVLSSFLDALVAGDSVLAGAADGVLGLWGELLVGYGSAAHGAGEVASEFLDGLDGVLGGSVGAWLRDRLSGIVEAAGLAPVDMRLRRPVLVNTQDVLDQAGLDHASGVRELLAALPDSASAEDLARSLGVPSLTGGAGGRMVVAEVPLPGTGVSIPLSVDLSRLAGAA</sequence>
<reference evidence="3" key="2">
    <citation type="submission" date="2021-04" db="EMBL/GenBank/DDBJ databases">
        <authorList>
            <person name="Gilroy R."/>
        </authorList>
    </citation>
    <scope>NUCLEOTIDE SEQUENCE</scope>
    <source>
        <strain evidence="3">ChiHjej12B11-14209</strain>
    </source>
</reference>
<organism evidence="3 4">
    <name type="scientific">Candidatus Olsenella pullistercoris</name>
    <dbReference type="NCBI Taxonomy" id="2838712"/>
    <lineage>
        <taxon>Bacteria</taxon>
        <taxon>Bacillati</taxon>
        <taxon>Actinomycetota</taxon>
        <taxon>Coriobacteriia</taxon>
        <taxon>Coriobacteriales</taxon>
        <taxon>Atopobiaceae</taxon>
        <taxon>Olsenella</taxon>
    </lineage>
</organism>
<keyword evidence="2" id="KW-0812">Transmembrane</keyword>
<feature type="coiled-coil region" evidence="1">
    <location>
        <begin position="418"/>
        <end position="445"/>
    </location>
</feature>
<evidence type="ECO:0000313" key="3">
    <source>
        <dbReference type="EMBL" id="HIZ46570.1"/>
    </source>
</evidence>
<evidence type="ECO:0000256" key="1">
    <source>
        <dbReference type="SAM" id="Coils"/>
    </source>
</evidence>
<accession>A0A9D2F084</accession>
<keyword evidence="1" id="KW-0175">Coiled coil</keyword>
<name>A0A9D2F084_9ACTN</name>
<evidence type="ECO:0000256" key="2">
    <source>
        <dbReference type="SAM" id="Phobius"/>
    </source>
</evidence>
<proteinExistence type="predicted"/>
<comment type="caution">
    <text evidence="3">The sequence shown here is derived from an EMBL/GenBank/DDBJ whole genome shotgun (WGS) entry which is preliminary data.</text>
</comment>
<feature type="transmembrane region" description="Helical" evidence="2">
    <location>
        <begin position="31"/>
        <end position="54"/>
    </location>
</feature>
<protein>
    <submittedName>
        <fullName evidence="3">Uncharacterized protein</fullName>
    </submittedName>
</protein>
<dbReference type="Proteomes" id="UP000824062">
    <property type="component" value="Unassembled WGS sequence"/>
</dbReference>
<reference evidence="3" key="1">
    <citation type="journal article" date="2021" name="PeerJ">
        <title>Extensive microbial diversity within the chicken gut microbiome revealed by metagenomics and culture.</title>
        <authorList>
            <person name="Gilroy R."/>
            <person name="Ravi A."/>
            <person name="Getino M."/>
            <person name="Pursley I."/>
            <person name="Horton D.L."/>
            <person name="Alikhan N.F."/>
            <person name="Baker D."/>
            <person name="Gharbi K."/>
            <person name="Hall N."/>
            <person name="Watson M."/>
            <person name="Adriaenssens E.M."/>
            <person name="Foster-Nyarko E."/>
            <person name="Jarju S."/>
            <person name="Secka A."/>
            <person name="Antonio M."/>
            <person name="Oren A."/>
            <person name="Chaudhuri R.R."/>
            <person name="La Ragione R."/>
            <person name="Hildebrand F."/>
            <person name="Pallen M.J."/>
        </authorList>
    </citation>
    <scope>NUCLEOTIDE SEQUENCE</scope>
    <source>
        <strain evidence="3">ChiHjej12B11-14209</strain>
    </source>
</reference>